<accession>A0ABZ2M2E8</accession>
<name>A0ABZ2M2E8_9BACT</name>
<evidence type="ECO:0000313" key="2">
    <source>
        <dbReference type="Proteomes" id="UP001370348"/>
    </source>
</evidence>
<reference evidence="1 2" key="1">
    <citation type="submission" date="2021-12" db="EMBL/GenBank/DDBJ databases">
        <title>Discovery of the Pendulisporaceae a myxobacterial family with distinct sporulation behavior and unique specialized metabolism.</title>
        <authorList>
            <person name="Garcia R."/>
            <person name="Popoff A."/>
            <person name="Bader C.D."/>
            <person name="Loehr J."/>
            <person name="Walesch S."/>
            <person name="Walt C."/>
            <person name="Boldt J."/>
            <person name="Bunk B."/>
            <person name="Haeckl F.J.F.P.J."/>
            <person name="Gunesch A.P."/>
            <person name="Birkelbach J."/>
            <person name="Nuebel U."/>
            <person name="Pietschmann T."/>
            <person name="Bach T."/>
            <person name="Mueller R."/>
        </authorList>
    </citation>
    <scope>NUCLEOTIDE SEQUENCE [LARGE SCALE GENOMIC DNA]</scope>
    <source>
        <strain evidence="1 2">MSr11954</strain>
    </source>
</reference>
<dbReference type="EMBL" id="CP089984">
    <property type="protein sequence ID" value="WXB17302.1"/>
    <property type="molecule type" value="Genomic_DNA"/>
</dbReference>
<dbReference type="RefSeq" id="WP_394826932.1">
    <property type="nucleotide sequence ID" value="NZ_CP089984.1"/>
</dbReference>
<proteinExistence type="predicted"/>
<keyword evidence="2" id="KW-1185">Reference proteome</keyword>
<evidence type="ECO:0000313" key="1">
    <source>
        <dbReference type="EMBL" id="WXB17302.1"/>
    </source>
</evidence>
<gene>
    <name evidence="1" type="ORF">LZC94_08460</name>
</gene>
<protein>
    <recommendedName>
        <fullName evidence="3">TetR family transcriptional regulator</fullName>
    </recommendedName>
</protein>
<sequence>MVSSDAEVPAILLHIARGSEDVWISTLRQAIVHGRRKFNLPMPAYADEELRQLARGYVALVEEATAGQGRIRWDAYIESIIEGMAKGGITYPYLAHVAAGFQAGAICSWVAGVPEEKRPEAIQWLMAFFADYVGDVIDAGIRLEARSRADE</sequence>
<organism evidence="1 2">
    <name type="scientific">Pendulispora albinea</name>
    <dbReference type="NCBI Taxonomy" id="2741071"/>
    <lineage>
        <taxon>Bacteria</taxon>
        <taxon>Pseudomonadati</taxon>
        <taxon>Myxococcota</taxon>
        <taxon>Myxococcia</taxon>
        <taxon>Myxococcales</taxon>
        <taxon>Sorangiineae</taxon>
        <taxon>Pendulisporaceae</taxon>
        <taxon>Pendulispora</taxon>
    </lineage>
</organism>
<dbReference type="Proteomes" id="UP001370348">
    <property type="component" value="Chromosome"/>
</dbReference>
<evidence type="ECO:0008006" key="3">
    <source>
        <dbReference type="Google" id="ProtNLM"/>
    </source>
</evidence>